<name>A0AAX3M080_9BACL</name>
<organism evidence="1 2">
    <name type="scientific">Paenibacillus kyungheensis</name>
    <dbReference type="NCBI Taxonomy" id="1452732"/>
    <lineage>
        <taxon>Bacteria</taxon>
        <taxon>Bacillati</taxon>
        <taxon>Bacillota</taxon>
        <taxon>Bacilli</taxon>
        <taxon>Bacillales</taxon>
        <taxon>Paenibacillaceae</taxon>
        <taxon>Paenibacillus</taxon>
    </lineage>
</organism>
<dbReference type="RefSeq" id="WP_273613277.1">
    <property type="nucleotide sequence ID" value="NZ_CP117416.1"/>
</dbReference>
<dbReference type="AlphaFoldDB" id="A0AAX3M080"/>
<gene>
    <name evidence="1" type="ORF">PQ456_16520</name>
</gene>
<dbReference type="KEGG" id="pka:PQ456_16520"/>
<sequence>MTQWTRYTWNKLNSEQRLQWLQELVTRLPEGFALKNMQSFNRYGQQIETGIFSYQQSEFVFVPGDEVTLGWNDPYVSWDPSTLEDLESGLEEIELTIDEAIPMIAKQMSPVRTVHIPSLLVERRTHSVGWQEYTLEELDPIENKEIIDARATFSLSNYSSHEMYQDYRFVRDGQQIRIYVFEETEDVHEWQKLSLEHPFTIFTEDEWEYVYGGGTRTLFPWGDSFDYMMNVRHYGNLNPAEDDSSDTDSALPYDLEQPNGFGIYFLGDPYEAELTITSDGQVIDKGSDGGSGICGGVGILLGYLPVATYYRNPYQDQLEWNERISSMHYRRIIRL</sequence>
<proteinExistence type="predicted"/>
<dbReference type="InterPro" id="IPR016187">
    <property type="entry name" value="CTDL_fold"/>
</dbReference>
<dbReference type="SUPFAM" id="SSF56436">
    <property type="entry name" value="C-type lectin-like"/>
    <property type="match status" value="1"/>
</dbReference>
<dbReference type="EMBL" id="CP117416">
    <property type="protein sequence ID" value="WCT54793.1"/>
    <property type="molecule type" value="Genomic_DNA"/>
</dbReference>
<keyword evidence="2" id="KW-1185">Reference proteome</keyword>
<reference evidence="1 2" key="1">
    <citation type="submission" date="2023-02" db="EMBL/GenBank/DDBJ databases">
        <title>Genome sequence of Paenibacillus kyungheensis KACC 18744.</title>
        <authorList>
            <person name="Kim S."/>
            <person name="Heo J."/>
            <person name="Kwon S.-W."/>
        </authorList>
    </citation>
    <scope>NUCLEOTIDE SEQUENCE [LARGE SCALE GENOMIC DNA]</scope>
    <source>
        <strain evidence="1 2">KACC 18744</strain>
    </source>
</reference>
<dbReference type="Proteomes" id="UP001220509">
    <property type="component" value="Chromosome"/>
</dbReference>
<protein>
    <submittedName>
        <fullName evidence="1">Uncharacterized protein</fullName>
    </submittedName>
</protein>
<accession>A0AAX3M080</accession>
<evidence type="ECO:0000313" key="2">
    <source>
        <dbReference type="Proteomes" id="UP001220509"/>
    </source>
</evidence>
<evidence type="ECO:0000313" key="1">
    <source>
        <dbReference type="EMBL" id="WCT54793.1"/>
    </source>
</evidence>
<dbReference type="Gene3D" id="3.90.1580.10">
    <property type="entry name" value="paralog of FGE (formylglycine-generating enzyme)"/>
    <property type="match status" value="1"/>
</dbReference>
<dbReference type="InterPro" id="IPR042095">
    <property type="entry name" value="SUMF_sf"/>
</dbReference>